<organism evidence="2 3">
    <name type="scientific">Popillia japonica</name>
    <name type="common">Japanese beetle</name>
    <dbReference type="NCBI Taxonomy" id="7064"/>
    <lineage>
        <taxon>Eukaryota</taxon>
        <taxon>Metazoa</taxon>
        <taxon>Ecdysozoa</taxon>
        <taxon>Arthropoda</taxon>
        <taxon>Hexapoda</taxon>
        <taxon>Insecta</taxon>
        <taxon>Pterygota</taxon>
        <taxon>Neoptera</taxon>
        <taxon>Endopterygota</taxon>
        <taxon>Coleoptera</taxon>
        <taxon>Polyphaga</taxon>
        <taxon>Scarabaeiformia</taxon>
        <taxon>Scarabaeidae</taxon>
        <taxon>Rutelinae</taxon>
        <taxon>Popillia</taxon>
    </lineage>
</organism>
<evidence type="ECO:0000313" key="2">
    <source>
        <dbReference type="EMBL" id="KAK9688559.1"/>
    </source>
</evidence>
<evidence type="ECO:0000256" key="1">
    <source>
        <dbReference type="SAM" id="Phobius"/>
    </source>
</evidence>
<evidence type="ECO:0000313" key="3">
    <source>
        <dbReference type="Proteomes" id="UP001458880"/>
    </source>
</evidence>
<dbReference type="Proteomes" id="UP001458880">
    <property type="component" value="Unassembled WGS sequence"/>
</dbReference>
<dbReference type="AlphaFoldDB" id="A0AAW1IG22"/>
<dbReference type="InterPro" id="IPR021109">
    <property type="entry name" value="Peptidase_aspartic_dom_sf"/>
</dbReference>
<reference evidence="2 3" key="1">
    <citation type="journal article" date="2024" name="BMC Genomics">
        <title>De novo assembly and annotation of Popillia japonica's genome with initial clues to its potential as an invasive pest.</title>
        <authorList>
            <person name="Cucini C."/>
            <person name="Boschi S."/>
            <person name="Funari R."/>
            <person name="Cardaioli E."/>
            <person name="Iannotti N."/>
            <person name="Marturano G."/>
            <person name="Paoli F."/>
            <person name="Bruttini M."/>
            <person name="Carapelli A."/>
            <person name="Frati F."/>
            <person name="Nardi F."/>
        </authorList>
    </citation>
    <scope>NUCLEOTIDE SEQUENCE [LARGE SCALE GENOMIC DNA]</scope>
    <source>
        <strain evidence="2">DMR45628</strain>
    </source>
</reference>
<keyword evidence="3" id="KW-1185">Reference proteome</keyword>
<accession>A0AAW1IG22</accession>
<sequence length="97" mass="11372">MLQIMIAGHLMSVILFVVRGLITPIILGTDWLKKYAAEMDFVEEKIKFQYNAEILNLPLIRNNEEDGQASQEHNDIIATQTDQDILKFRWEKMQHEK</sequence>
<dbReference type="Gene3D" id="2.40.70.10">
    <property type="entry name" value="Acid Proteases"/>
    <property type="match status" value="1"/>
</dbReference>
<name>A0AAW1IG22_POPJA</name>
<keyword evidence="1" id="KW-0812">Transmembrane</keyword>
<keyword evidence="1" id="KW-1133">Transmembrane helix</keyword>
<gene>
    <name evidence="2" type="ORF">QE152_g35215</name>
</gene>
<feature type="transmembrane region" description="Helical" evidence="1">
    <location>
        <begin position="6"/>
        <end position="27"/>
    </location>
</feature>
<proteinExistence type="predicted"/>
<keyword evidence="1" id="KW-0472">Membrane</keyword>
<dbReference type="EMBL" id="JASPKY010000587">
    <property type="protein sequence ID" value="KAK9688559.1"/>
    <property type="molecule type" value="Genomic_DNA"/>
</dbReference>
<comment type="caution">
    <text evidence="2">The sequence shown here is derived from an EMBL/GenBank/DDBJ whole genome shotgun (WGS) entry which is preliminary data.</text>
</comment>
<protein>
    <submittedName>
        <fullName evidence="2">Uncharacterized protein</fullName>
    </submittedName>
</protein>